<dbReference type="Proteomes" id="UP000594892">
    <property type="component" value="Chromosome 2"/>
</dbReference>
<dbReference type="EMBL" id="CP099587">
    <property type="protein sequence ID" value="USS46023.1"/>
    <property type="molecule type" value="Genomic_DNA"/>
</dbReference>
<evidence type="ECO:0000313" key="5">
    <source>
        <dbReference type="Proteomes" id="UP001056386"/>
    </source>
</evidence>
<dbReference type="Proteomes" id="UP001056386">
    <property type="component" value="Chromosome 1"/>
</dbReference>
<evidence type="ECO:0000313" key="3">
    <source>
        <dbReference type="EMBL" id="USS46023.1"/>
    </source>
</evidence>
<feature type="region of interest" description="Disordered" evidence="1">
    <location>
        <begin position="1"/>
        <end position="44"/>
    </location>
</feature>
<dbReference type="AlphaFoldDB" id="A0AAP9Y0B5"/>
<dbReference type="EMBL" id="CP065601">
    <property type="protein sequence ID" value="QPQ92091.1"/>
    <property type="molecule type" value="Genomic_DNA"/>
</dbReference>
<proteinExistence type="predicted"/>
<keyword evidence="5" id="KW-1185">Reference proteome</keyword>
<name>A0AAP9Y0B5_BURGL</name>
<reference evidence="3" key="2">
    <citation type="submission" date="2022-06" db="EMBL/GenBank/DDBJ databases">
        <title>Draft genome sequence of Burkholderia glumae strain GR20004 isolated from rice panicle showing bacterial panicle blight.</title>
        <authorList>
            <person name="Choi S.Y."/>
            <person name="Lee Y.H."/>
        </authorList>
    </citation>
    <scope>NUCLEOTIDE SEQUENCE</scope>
    <source>
        <strain evidence="3">GR20004</strain>
    </source>
</reference>
<sequence>MPLRLPSRPNRAARSLSRLDARRTARTLRHHQARARALATRPAAPTSRLDGLRGWLHSLLATMRAHAGARRLGLPAALLRKPSSRRHAHGPRRRVNRPRRLAASAGWFAFGTR</sequence>
<feature type="compositionally biased region" description="Low complexity" evidence="1">
    <location>
        <begin position="35"/>
        <end position="44"/>
    </location>
</feature>
<accession>A0AAP9Y0B5</accession>
<dbReference type="RefSeq" id="WP_015877281.1">
    <property type="nucleotide sequence ID" value="NZ_CP021074.1"/>
</dbReference>
<reference evidence="2 4" key="1">
    <citation type="submission" date="2020-12" db="EMBL/GenBank/DDBJ databases">
        <title>FDA dAtabase for Regulatory Grade micrObial Sequences (FDA-ARGOS): Supporting development and validation of Infectious Disease Dx tests.</title>
        <authorList>
            <person name="Minogue T."/>
            <person name="Wolcott M."/>
            <person name="Wasieloski L."/>
            <person name="Aguilar W."/>
            <person name="Moore D."/>
            <person name="Jaissle J."/>
            <person name="Tallon L."/>
            <person name="Sadzewicz L."/>
            <person name="Zhao X."/>
            <person name="Boylan J."/>
            <person name="Ott S."/>
            <person name="Bowen H."/>
            <person name="Vavikolanu K."/>
            <person name="Mehta A."/>
            <person name="Aluvathingal J."/>
            <person name="Nadendla S."/>
            <person name="Yan Y."/>
            <person name="Sichtig H."/>
        </authorList>
    </citation>
    <scope>NUCLEOTIDE SEQUENCE [LARGE SCALE GENOMIC DNA]</scope>
    <source>
        <strain evidence="2 4">FDAARGOS_949</strain>
    </source>
</reference>
<protein>
    <submittedName>
        <fullName evidence="2">Uncharacterized protein</fullName>
    </submittedName>
</protein>
<gene>
    <name evidence="2" type="ORF">I6H06_23650</name>
    <name evidence="3" type="ORF">NFI99_31230</name>
</gene>
<evidence type="ECO:0000256" key="1">
    <source>
        <dbReference type="SAM" id="MobiDB-lite"/>
    </source>
</evidence>
<organism evidence="2 4">
    <name type="scientific">Burkholderia glumae</name>
    <name type="common">Pseudomonas glumae</name>
    <dbReference type="NCBI Taxonomy" id="337"/>
    <lineage>
        <taxon>Bacteria</taxon>
        <taxon>Pseudomonadati</taxon>
        <taxon>Pseudomonadota</taxon>
        <taxon>Betaproteobacteria</taxon>
        <taxon>Burkholderiales</taxon>
        <taxon>Burkholderiaceae</taxon>
        <taxon>Burkholderia</taxon>
    </lineage>
</organism>
<evidence type="ECO:0000313" key="4">
    <source>
        <dbReference type="Proteomes" id="UP000594892"/>
    </source>
</evidence>
<feature type="compositionally biased region" description="Basic residues" evidence="1">
    <location>
        <begin position="24"/>
        <end position="34"/>
    </location>
</feature>
<evidence type="ECO:0000313" key="2">
    <source>
        <dbReference type="EMBL" id="QPQ92091.1"/>
    </source>
</evidence>
<dbReference type="GeneID" id="45696349"/>